<dbReference type="GO" id="GO:0016151">
    <property type="term" value="F:nickel cation binding"/>
    <property type="evidence" value="ECO:0007669"/>
    <property type="project" value="UniProtKB-UniRule"/>
</dbReference>
<dbReference type="AlphaFoldDB" id="A0A411HJJ9"/>
<evidence type="ECO:0000256" key="3">
    <source>
        <dbReference type="ARBA" id="ARBA00022596"/>
    </source>
</evidence>
<dbReference type="GO" id="GO:0065003">
    <property type="term" value="P:protein-containing complex assembly"/>
    <property type="evidence" value="ECO:0007669"/>
    <property type="project" value="InterPro"/>
</dbReference>
<dbReference type="GO" id="GO:0005737">
    <property type="term" value="C:cytoplasm"/>
    <property type="evidence" value="ECO:0007669"/>
    <property type="project" value="UniProtKB-SubCell"/>
</dbReference>
<sequence>MLTVHEKTDSASSATEQLVLPYESRCKRRMRSKLQSGEEIALMLASGTILRGGDFLAGDDGRVIAVIAASEALIEARCTTPLQLGRVAYHLGNRHVAVEVGDDWLRFVADHVLAQMVQGLGCATRAINAAFEPEAGAYGAHAHEQNHSNVRLFDPGHGAHRSLPKIHEFPSS</sequence>
<dbReference type="Pfam" id="PF05194">
    <property type="entry name" value="UreE_C"/>
    <property type="match status" value="1"/>
</dbReference>
<accession>A0A411HJJ9</accession>
<dbReference type="Proteomes" id="UP000291562">
    <property type="component" value="Chromosome"/>
</dbReference>
<feature type="domain" description="UreE urease accessory N-terminal" evidence="6">
    <location>
        <begin position="1"/>
        <end position="64"/>
    </location>
</feature>
<protein>
    <recommendedName>
        <fullName evidence="5">Urease accessory protein UreE</fullName>
    </recommendedName>
</protein>
<dbReference type="GO" id="GO:0051082">
    <property type="term" value="F:unfolded protein binding"/>
    <property type="evidence" value="ECO:0007669"/>
    <property type="project" value="UniProtKB-UniRule"/>
</dbReference>
<dbReference type="KEGG" id="xbc:ELE36_10100"/>
<keyword evidence="3 5" id="KW-0533">Nickel</keyword>
<evidence type="ECO:0000256" key="4">
    <source>
        <dbReference type="ARBA" id="ARBA00023186"/>
    </source>
</evidence>
<evidence type="ECO:0000313" key="8">
    <source>
        <dbReference type="Proteomes" id="UP000291562"/>
    </source>
</evidence>
<proteinExistence type="inferred from homology"/>
<dbReference type="SMART" id="SM00988">
    <property type="entry name" value="UreE_N"/>
    <property type="match status" value="1"/>
</dbReference>
<evidence type="ECO:0000259" key="6">
    <source>
        <dbReference type="SMART" id="SM00988"/>
    </source>
</evidence>
<dbReference type="Pfam" id="PF02814">
    <property type="entry name" value="UreE_N"/>
    <property type="match status" value="1"/>
</dbReference>
<name>A0A411HJJ9_9GAMM</name>
<evidence type="ECO:0000256" key="2">
    <source>
        <dbReference type="ARBA" id="ARBA00022490"/>
    </source>
</evidence>
<organism evidence="7 8">
    <name type="scientific">Pseudolysobacter antarcticus</name>
    <dbReference type="NCBI Taxonomy" id="2511995"/>
    <lineage>
        <taxon>Bacteria</taxon>
        <taxon>Pseudomonadati</taxon>
        <taxon>Pseudomonadota</taxon>
        <taxon>Gammaproteobacteria</taxon>
        <taxon>Lysobacterales</taxon>
        <taxon>Rhodanobacteraceae</taxon>
        <taxon>Pseudolysobacter</taxon>
    </lineage>
</organism>
<dbReference type="InterPro" id="IPR007864">
    <property type="entry name" value="UreE_C_dom"/>
</dbReference>
<dbReference type="InterPro" id="IPR012406">
    <property type="entry name" value="UreE"/>
</dbReference>
<dbReference type="NCBIfam" id="NF009751">
    <property type="entry name" value="PRK13261.1-1"/>
    <property type="match status" value="1"/>
</dbReference>
<dbReference type="Gene3D" id="3.30.70.790">
    <property type="entry name" value="UreE, C-terminal domain"/>
    <property type="match status" value="1"/>
</dbReference>
<comment type="similarity">
    <text evidence="5">Belongs to the UreE family.</text>
</comment>
<dbReference type="InterPro" id="IPR004029">
    <property type="entry name" value="UreE_N"/>
</dbReference>
<dbReference type="SUPFAM" id="SSF69287">
    <property type="entry name" value="Urease metallochaperone UreE, N-terminal domain"/>
    <property type="match status" value="1"/>
</dbReference>
<dbReference type="HAMAP" id="MF_00822">
    <property type="entry name" value="UreE"/>
    <property type="match status" value="1"/>
</dbReference>
<comment type="function">
    <text evidence="5">Involved in urease metallocenter assembly. Binds nickel. Probably functions as a nickel donor during metallocenter assembly.</text>
</comment>
<dbReference type="CDD" id="cd00571">
    <property type="entry name" value="UreE"/>
    <property type="match status" value="1"/>
</dbReference>
<keyword evidence="2 5" id="KW-0963">Cytoplasm</keyword>
<dbReference type="EMBL" id="CP035704">
    <property type="protein sequence ID" value="QBB70685.1"/>
    <property type="molecule type" value="Genomic_DNA"/>
</dbReference>
<dbReference type="Gene3D" id="2.60.260.20">
    <property type="entry name" value="Urease metallochaperone UreE, N-terminal domain"/>
    <property type="match status" value="1"/>
</dbReference>
<dbReference type="GO" id="GO:0019627">
    <property type="term" value="P:urea metabolic process"/>
    <property type="evidence" value="ECO:0007669"/>
    <property type="project" value="InterPro"/>
</dbReference>
<dbReference type="GO" id="GO:0006457">
    <property type="term" value="P:protein folding"/>
    <property type="evidence" value="ECO:0007669"/>
    <property type="project" value="InterPro"/>
</dbReference>
<dbReference type="RefSeq" id="WP_129832958.1">
    <property type="nucleotide sequence ID" value="NZ_CP035704.1"/>
</dbReference>
<dbReference type="SUPFAM" id="SSF69737">
    <property type="entry name" value="Urease metallochaperone UreE, C-terminal domain"/>
    <property type="match status" value="1"/>
</dbReference>
<keyword evidence="4 5" id="KW-0143">Chaperone</keyword>
<evidence type="ECO:0000256" key="5">
    <source>
        <dbReference type="HAMAP-Rule" id="MF_00822"/>
    </source>
</evidence>
<dbReference type="InterPro" id="IPR036118">
    <property type="entry name" value="UreE_N_sf"/>
</dbReference>
<comment type="subcellular location">
    <subcellularLocation>
        <location evidence="1 5">Cytoplasm</location>
    </subcellularLocation>
</comment>
<dbReference type="PIRSF" id="PIRSF036402">
    <property type="entry name" value="Ureas_acces_UreE"/>
    <property type="match status" value="1"/>
</dbReference>
<evidence type="ECO:0000256" key="1">
    <source>
        <dbReference type="ARBA" id="ARBA00004496"/>
    </source>
</evidence>
<evidence type="ECO:0000313" key="7">
    <source>
        <dbReference type="EMBL" id="QBB70685.1"/>
    </source>
</evidence>
<keyword evidence="8" id="KW-1185">Reference proteome</keyword>
<dbReference type="OrthoDB" id="5421304at2"/>
<gene>
    <name evidence="5 7" type="primary">ureE</name>
    <name evidence="7" type="ORF">ELE36_10100</name>
</gene>
<reference evidence="7 8" key="1">
    <citation type="submission" date="2019-01" db="EMBL/GenBank/DDBJ databases">
        <title>Pseudolysobacter antarctica gen. nov., sp. nov., isolated from Fildes Peninsula, Antarctica.</title>
        <authorList>
            <person name="Wei Z."/>
            <person name="Peng F."/>
        </authorList>
    </citation>
    <scope>NUCLEOTIDE SEQUENCE [LARGE SCALE GENOMIC DNA]</scope>
    <source>
        <strain evidence="7 8">AQ6-296</strain>
    </source>
</reference>